<dbReference type="AlphaFoldDB" id="A0A1X2GE23"/>
<proteinExistence type="predicted"/>
<sequence>MPSHNVTRLDNASIEHFIARRRCWCLTCIRCQNSATRQRSPPSEAMINWDELDEFYGQFRHNAALPINLHLPDNFVDLPVGDIARHVIVHLCETSGFMFYLKLINDPSRRSAIAFYASCTSSSDSETMNPYSSDMKRQQYPQATNVSSFKIDFRIIFSHHHHHKHIDLVAGEAARGIDEQKLKLDHSKVTREAKEVLDRLILSSISGESPQKGIAIQLMGLQGEISAVHLDDSGLYVALPRARLSFPQSVASVKRFLPTLKALLTLRRDLESMAMLRPRSQYSA</sequence>
<keyword evidence="2" id="KW-1185">Reference proteome</keyword>
<gene>
    <name evidence="1" type="ORF">DM01DRAFT_1375387</name>
</gene>
<organism evidence="1 2">
    <name type="scientific">Hesseltinella vesiculosa</name>
    <dbReference type="NCBI Taxonomy" id="101127"/>
    <lineage>
        <taxon>Eukaryota</taxon>
        <taxon>Fungi</taxon>
        <taxon>Fungi incertae sedis</taxon>
        <taxon>Mucoromycota</taxon>
        <taxon>Mucoromycotina</taxon>
        <taxon>Mucoromycetes</taxon>
        <taxon>Mucorales</taxon>
        <taxon>Cunninghamellaceae</taxon>
        <taxon>Hesseltinella</taxon>
    </lineage>
</organism>
<evidence type="ECO:0000313" key="2">
    <source>
        <dbReference type="Proteomes" id="UP000242146"/>
    </source>
</evidence>
<protein>
    <submittedName>
        <fullName evidence="1">Uncharacterized protein</fullName>
    </submittedName>
</protein>
<dbReference type="EMBL" id="MCGT01000020">
    <property type="protein sequence ID" value="ORX51667.1"/>
    <property type="molecule type" value="Genomic_DNA"/>
</dbReference>
<name>A0A1X2GE23_9FUNG</name>
<accession>A0A1X2GE23</accession>
<dbReference type="OrthoDB" id="2242533at2759"/>
<comment type="caution">
    <text evidence="1">The sequence shown here is derived from an EMBL/GenBank/DDBJ whole genome shotgun (WGS) entry which is preliminary data.</text>
</comment>
<evidence type="ECO:0000313" key="1">
    <source>
        <dbReference type="EMBL" id="ORX51667.1"/>
    </source>
</evidence>
<reference evidence="1 2" key="1">
    <citation type="submission" date="2016-07" db="EMBL/GenBank/DDBJ databases">
        <title>Pervasive Adenine N6-methylation of Active Genes in Fungi.</title>
        <authorList>
            <consortium name="DOE Joint Genome Institute"/>
            <person name="Mondo S.J."/>
            <person name="Dannebaum R.O."/>
            <person name="Kuo R.C."/>
            <person name="Labutti K."/>
            <person name="Haridas S."/>
            <person name="Kuo A."/>
            <person name="Salamov A."/>
            <person name="Ahrendt S.R."/>
            <person name="Lipzen A."/>
            <person name="Sullivan W."/>
            <person name="Andreopoulos W.B."/>
            <person name="Clum A."/>
            <person name="Lindquist E."/>
            <person name="Daum C."/>
            <person name="Ramamoorthy G.K."/>
            <person name="Gryganskyi A."/>
            <person name="Culley D."/>
            <person name="Magnuson J.K."/>
            <person name="James T.Y."/>
            <person name="O'Malley M.A."/>
            <person name="Stajich J.E."/>
            <person name="Spatafora J.W."/>
            <person name="Visel A."/>
            <person name="Grigoriev I.V."/>
        </authorList>
    </citation>
    <scope>NUCLEOTIDE SEQUENCE [LARGE SCALE GENOMIC DNA]</scope>
    <source>
        <strain evidence="1 2">NRRL 3301</strain>
    </source>
</reference>
<dbReference type="Proteomes" id="UP000242146">
    <property type="component" value="Unassembled WGS sequence"/>
</dbReference>